<reference evidence="3 4" key="1">
    <citation type="submission" date="2014-08" db="EMBL/GenBank/DDBJ databases">
        <authorList>
            <person name="Chen Y.-H."/>
        </authorList>
    </citation>
    <scope>NUCLEOTIDE SEQUENCE [LARGE SCALE GENOMIC DNA]</scope>
</reference>
<dbReference type="EMBL" id="CCRH01000024">
    <property type="protein sequence ID" value="CDZ40805.1"/>
    <property type="molecule type" value="Genomic_DNA"/>
</dbReference>
<proteinExistence type="predicted"/>
<dbReference type="Gene3D" id="3.40.630.10">
    <property type="entry name" value="Zn peptidases"/>
    <property type="match status" value="1"/>
</dbReference>
<gene>
    <name evidence="1" type="ORF">NGAL_HAMBI1145_55730</name>
    <name evidence="2" type="ORF">NGAL_HAMBI1189_56000</name>
</gene>
<organism evidence="2 3">
    <name type="scientific">Neorhizobium galegae bv. officinalis</name>
    <dbReference type="NCBI Taxonomy" id="323656"/>
    <lineage>
        <taxon>Bacteria</taxon>
        <taxon>Pseudomonadati</taxon>
        <taxon>Pseudomonadota</taxon>
        <taxon>Alphaproteobacteria</taxon>
        <taxon>Hyphomicrobiales</taxon>
        <taxon>Rhizobiaceae</taxon>
        <taxon>Rhizobium/Agrobacterium group</taxon>
        <taxon>Neorhizobium</taxon>
    </lineage>
</organism>
<dbReference type="RefSeq" id="WP_172730050.1">
    <property type="nucleotide sequence ID" value="NZ_CCRH01000024.1"/>
</dbReference>
<dbReference type="Pfam" id="PF10994">
    <property type="entry name" value="DUF2817"/>
    <property type="match status" value="1"/>
</dbReference>
<evidence type="ECO:0000313" key="4">
    <source>
        <dbReference type="Proteomes" id="UP000046176"/>
    </source>
</evidence>
<dbReference type="Proteomes" id="UP000046176">
    <property type="component" value="Unassembled WGS sequence"/>
</dbReference>
<dbReference type="Proteomes" id="UP000039660">
    <property type="component" value="Unassembled WGS sequence"/>
</dbReference>
<evidence type="ECO:0000313" key="1">
    <source>
        <dbReference type="EMBL" id="CDZ40805.1"/>
    </source>
</evidence>
<dbReference type="AlphaFoldDB" id="A0A0T7H544"/>
<dbReference type="SUPFAM" id="SSF53187">
    <property type="entry name" value="Zn-dependent exopeptidases"/>
    <property type="match status" value="1"/>
</dbReference>
<evidence type="ECO:0000313" key="3">
    <source>
        <dbReference type="Proteomes" id="UP000039660"/>
    </source>
</evidence>
<dbReference type="CDD" id="cd06233">
    <property type="entry name" value="M14-like"/>
    <property type="match status" value="1"/>
</dbReference>
<name>A0A0T7H544_NEOGA</name>
<accession>A0A0T7H544</accession>
<dbReference type="InterPro" id="IPR021259">
    <property type="entry name" value="DUF2817"/>
</dbReference>
<dbReference type="EMBL" id="CCRK01000023">
    <property type="protein sequence ID" value="CDZ54618.1"/>
    <property type="molecule type" value="Genomic_DNA"/>
</dbReference>
<sequence>MSSTLLHHDQFSFDGGPTLPGFEAVSSLRSSSSAFSRDYDHARRKFRHAVPDAREYSLPELLTPQGSPLAIDVGWFGDRSAECLLVVISGTHGPEGHCGSAIQLDWLNCLKPDDLPQGVAILFIHALNPYGFAWDRRVTQEGCDLNRNFIDFSAGVPSNPGFDELREYLVPITLEGPAFEVAQEAIQAFRLRNGETAFQVARKAGQYSDPLGMFFGGFEPAWSAQVLDKIAVDYKLTERNFLAVIDVHTGLGPYGYGELQSEHKATSASHLIAENMFGPTVTSADIGTSTSIPIEGTLQLYWERLLGDGNYLYLCLEYGTFDTAAAQRVLLADQWLHVHGGGDRTSARGLQIREQMRDHFCPADPIWQEAVLFRARQVLRQTLVGLTGKTTNPPGPY</sequence>
<evidence type="ECO:0000313" key="2">
    <source>
        <dbReference type="EMBL" id="CDZ54618.1"/>
    </source>
</evidence>
<protein>
    <submittedName>
        <fullName evidence="2">Imp dehydrogenase/gmp reductase protein</fullName>
    </submittedName>
</protein>